<accession>A0A8J8MEL1</accession>
<evidence type="ECO:0000256" key="1">
    <source>
        <dbReference type="ARBA" id="ARBA00022679"/>
    </source>
</evidence>
<name>A0A8J8MEL1_9FIRM</name>
<protein>
    <submittedName>
        <fullName evidence="4">N-acetyltransferase family protein</fullName>
    </submittedName>
</protein>
<dbReference type="EMBL" id="CP058561">
    <property type="protein sequence ID" value="QUH31245.1"/>
    <property type="molecule type" value="Genomic_DNA"/>
</dbReference>
<evidence type="ECO:0000256" key="2">
    <source>
        <dbReference type="ARBA" id="ARBA00023315"/>
    </source>
</evidence>
<dbReference type="InterPro" id="IPR016181">
    <property type="entry name" value="Acyl_CoA_acyltransferase"/>
</dbReference>
<dbReference type="AlphaFoldDB" id="A0A8J8MEL1"/>
<dbReference type="KEGG" id="vgu:HYG85_20885"/>
<dbReference type="SUPFAM" id="SSF55729">
    <property type="entry name" value="Acyl-CoA N-acyltransferases (Nat)"/>
    <property type="match status" value="1"/>
</dbReference>
<gene>
    <name evidence="4" type="ORF">HYG85_20885</name>
</gene>
<dbReference type="Pfam" id="PF13420">
    <property type="entry name" value="Acetyltransf_4"/>
    <property type="match status" value="1"/>
</dbReference>
<dbReference type="InterPro" id="IPR000182">
    <property type="entry name" value="GNAT_dom"/>
</dbReference>
<proteinExistence type="predicted"/>
<dbReference type="PROSITE" id="PS51186">
    <property type="entry name" value="GNAT"/>
    <property type="match status" value="1"/>
</dbReference>
<evidence type="ECO:0000259" key="3">
    <source>
        <dbReference type="PROSITE" id="PS51186"/>
    </source>
</evidence>
<keyword evidence="5" id="KW-1185">Reference proteome</keyword>
<evidence type="ECO:0000313" key="4">
    <source>
        <dbReference type="EMBL" id="QUH31245.1"/>
    </source>
</evidence>
<dbReference type="Proteomes" id="UP000677305">
    <property type="component" value="Chromosome"/>
</dbReference>
<dbReference type="CDD" id="cd04301">
    <property type="entry name" value="NAT_SF"/>
    <property type="match status" value="1"/>
</dbReference>
<sequence>MIRDVKLSDAQAICDIYNYYVENTVVTFEEENVTVEDMADKIKYITDKYCFIVYEKKGKVVGYAYVSEWRGRSAYRFCVESSIYLDKDYSGRGVGTILYEELIDRLRKLNFRVIMGVVALPNEPSVKLHERIGFKKAGHFEKVGLKFNKWIDVGYWQYNIK</sequence>
<reference evidence="4 5" key="1">
    <citation type="submission" date="2020-07" db="EMBL/GenBank/DDBJ databases">
        <title>Vallitalea guaymasensis genome.</title>
        <authorList>
            <person name="Postec A."/>
        </authorList>
    </citation>
    <scope>NUCLEOTIDE SEQUENCE [LARGE SCALE GENOMIC DNA]</scope>
    <source>
        <strain evidence="4 5">Ra1766G1</strain>
    </source>
</reference>
<dbReference type="Gene3D" id="3.40.630.30">
    <property type="match status" value="1"/>
</dbReference>
<keyword evidence="2" id="KW-0012">Acyltransferase</keyword>
<dbReference type="RefSeq" id="WP_212691310.1">
    <property type="nucleotide sequence ID" value="NZ_CP058561.1"/>
</dbReference>
<dbReference type="GO" id="GO:0016747">
    <property type="term" value="F:acyltransferase activity, transferring groups other than amino-acyl groups"/>
    <property type="evidence" value="ECO:0007669"/>
    <property type="project" value="InterPro"/>
</dbReference>
<keyword evidence="1" id="KW-0808">Transferase</keyword>
<feature type="domain" description="N-acetyltransferase" evidence="3">
    <location>
        <begin position="1"/>
        <end position="161"/>
    </location>
</feature>
<organism evidence="4 5">
    <name type="scientific">Vallitalea guaymasensis</name>
    <dbReference type="NCBI Taxonomy" id="1185412"/>
    <lineage>
        <taxon>Bacteria</taxon>
        <taxon>Bacillati</taxon>
        <taxon>Bacillota</taxon>
        <taxon>Clostridia</taxon>
        <taxon>Lachnospirales</taxon>
        <taxon>Vallitaleaceae</taxon>
        <taxon>Vallitalea</taxon>
    </lineage>
</organism>
<dbReference type="PANTHER" id="PTHR43072">
    <property type="entry name" value="N-ACETYLTRANSFERASE"/>
    <property type="match status" value="1"/>
</dbReference>
<dbReference type="PANTHER" id="PTHR43072:SF23">
    <property type="entry name" value="UPF0039 PROTEIN C11D3.02C"/>
    <property type="match status" value="1"/>
</dbReference>
<evidence type="ECO:0000313" key="5">
    <source>
        <dbReference type="Proteomes" id="UP000677305"/>
    </source>
</evidence>